<feature type="transmembrane region" description="Helical" evidence="6">
    <location>
        <begin position="120"/>
        <end position="139"/>
    </location>
</feature>
<sequence length="265" mass="29675">MRKWLYAGTVVYCPASYFTKVTLLLIIARIFAFRPFIARGIYIFMALLFTAYLPIQMVKILICSPIRAYWDTSVEGTCRNQTQLFYADISLAMITDLCILILPIPLTWNLEAPRSMKIKVMLLLGAGGIATAVTTYRQVLAVQFMHTTDATADFAIIIITVLLELSIGLVCSCLPVFNMLVERWKLSRIFNLKDRKAKYSDPGNDLTSVLTIGKIPNRNRTCVKKLQECDLESSFERLEDHSLQGSTVNLNTVGPGNAIGNSTCK</sequence>
<evidence type="ECO:0000256" key="1">
    <source>
        <dbReference type="ARBA" id="ARBA00004141"/>
    </source>
</evidence>
<proteinExistence type="inferred from homology"/>
<dbReference type="GO" id="GO:0016020">
    <property type="term" value="C:membrane"/>
    <property type="evidence" value="ECO:0007669"/>
    <property type="project" value="UniProtKB-SubCell"/>
</dbReference>
<dbReference type="Pfam" id="PF20684">
    <property type="entry name" value="Fung_rhodopsin"/>
    <property type="match status" value="1"/>
</dbReference>
<feature type="transmembrane region" description="Helical" evidence="6">
    <location>
        <begin position="6"/>
        <end position="28"/>
    </location>
</feature>
<gene>
    <name evidence="8" type="ORF">IF1G_03289</name>
</gene>
<evidence type="ECO:0000256" key="5">
    <source>
        <dbReference type="ARBA" id="ARBA00038359"/>
    </source>
</evidence>
<evidence type="ECO:0000256" key="4">
    <source>
        <dbReference type="ARBA" id="ARBA00023136"/>
    </source>
</evidence>
<reference evidence="8 9" key="1">
    <citation type="journal article" date="2019" name="Appl. Microbiol. Biotechnol.">
        <title>Genome sequence of Isaria javanica and comparative genome analysis insights into family S53 peptidase evolution in fungal entomopathogens.</title>
        <authorList>
            <person name="Lin R."/>
            <person name="Zhang X."/>
            <person name="Xin B."/>
            <person name="Zou M."/>
            <person name="Gao Y."/>
            <person name="Qin F."/>
            <person name="Hu Q."/>
            <person name="Xie B."/>
            <person name="Cheng X."/>
        </authorList>
    </citation>
    <scope>NUCLEOTIDE SEQUENCE [LARGE SCALE GENOMIC DNA]</scope>
    <source>
        <strain evidence="8 9">IJ1G</strain>
    </source>
</reference>
<accession>A0A545V750</accession>
<feature type="transmembrane region" description="Helical" evidence="6">
    <location>
        <begin position="89"/>
        <end position="108"/>
    </location>
</feature>
<feature type="domain" description="Rhodopsin" evidence="7">
    <location>
        <begin position="4"/>
        <end position="182"/>
    </location>
</feature>
<comment type="caution">
    <text evidence="8">The sequence shown here is derived from an EMBL/GenBank/DDBJ whole genome shotgun (WGS) entry which is preliminary data.</text>
</comment>
<protein>
    <submittedName>
        <fullName evidence="8">Integral membrane protein</fullName>
    </submittedName>
</protein>
<evidence type="ECO:0000259" key="7">
    <source>
        <dbReference type="Pfam" id="PF20684"/>
    </source>
</evidence>
<keyword evidence="3 6" id="KW-1133">Transmembrane helix</keyword>
<evidence type="ECO:0000256" key="6">
    <source>
        <dbReference type="SAM" id="Phobius"/>
    </source>
</evidence>
<feature type="transmembrane region" description="Helical" evidence="6">
    <location>
        <begin position="40"/>
        <end position="62"/>
    </location>
</feature>
<evidence type="ECO:0000256" key="3">
    <source>
        <dbReference type="ARBA" id="ARBA00022989"/>
    </source>
</evidence>
<dbReference type="PANTHER" id="PTHR33048">
    <property type="entry name" value="PTH11-LIKE INTEGRAL MEMBRANE PROTEIN (AFU_ORTHOLOGUE AFUA_5G11245)"/>
    <property type="match status" value="1"/>
</dbReference>
<dbReference type="InterPro" id="IPR049326">
    <property type="entry name" value="Rhodopsin_dom_fungi"/>
</dbReference>
<organism evidence="8 9">
    <name type="scientific">Cordyceps javanica</name>
    <dbReference type="NCBI Taxonomy" id="43265"/>
    <lineage>
        <taxon>Eukaryota</taxon>
        <taxon>Fungi</taxon>
        <taxon>Dikarya</taxon>
        <taxon>Ascomycota</taxon>
        <taxon>Pezizomycotina</taxon>
        <taxon>Sordariomycetes</taxon>
        <taxon>Hypocreomycetidae</taxon>
        <taxon>Hypocreales</taxon>
        <taxon>Cordycipitaceae</taxon>
        <taxon>Cordyceps</taxon>
    </lineage>
</organism>
<dbReference type="Proteomes" id="UP000315783">
    <property type="component" value="Unassembled WGS sequence"/>
</dbReference>
<feature type="transmembrane region" description="Helical" evidence="6">
    <location>
        <begin position="154"/>
        <end position="181"/>
    </location>
</feature>
<keyword evidence="4 6" id="KW-0472">Membrane</keyword>
<dbReference type="AlphaFoldDB" id="A0A545V750"/>
<evidence type="ECO:0000313" key="8">
    <source>
        <dbReference type="EMBL" id="TQV97546.1"/>
    </source>
</evidence>
<dbReference type="InterPro" id="IPR052337">
    <property type="entry name" value="SAT4-like"/>
</dbReference>
<name>A0A545V750_9HYPO</name>
<dbReference type="PANTHER" id="PTHR33048:SF108">
    <property type="entry name" value="INTEGRAL MEMBRANE PROTEIN"/>
    <property type="match status" value="1"/>
</dbReference>
<comment type="subcellular location">
    <subcellularLocation>
        <location evidence="1">Membrane</location>
        <topology evidence="1">Multi-pass membrane protein</topology>
    </subcellularLocation>
</comment>
<evidence type="ECO:0000313" key="9">
    <source>
        <dbReference type="Proteomes" id="UP000315783"/>
    </source>
</evidence>
<dbReference type="EMBL" id="SPUK01000004">
    <property type="protein sequence ID" value="TQV97546.1"/>
    <property type="molecule type" value="Genomic_DNA"/>
</dbReference>
<comment type="similarity">
    <text evidence="5">Belongs to the SAT4 family.</text>
</comment>
<keyword evidence="2 6" id="KW-0812">Transmembrane</keyword>
<keyword evidence="9" id="KW-1185">Reference proteome</keyword>
<evidence type="ECO:0000256" key="2">
    <source>
        <dbReference type="ARBA" id="ARBA00022692"/>
    </source>
</evidence>
<dbReference type="STRING" id="43265.A0A545V750"/>